<evidence type="ECO:0000313" key="4">
    <source>
        <dbReference type="Proteomes" id="UP000266841"/>
    </source>
</evidence>
<comment type="caution">
    <text evidence="3">The sequence shown here is derived from an EMBL/GenBank/DDBJ whole genome shotgun (WGS) entry which is preliminary data.</text>
</comment>
<feature type="domain" description="Helicase-associated" evidence="2">
    <location>
        <begin position="60"/>
        <end position="119"/>
    </location>
</feature>
<feature type="domain" description="Helicase-associated" evidence="2">
    <location>
        <begin position="1"/>
        <end position="52"/>
    </location>
</feature>
<feature type="compositionally biased region" description="Basic and acidic residues" evidence="1">
    <location>
        <begin position="34"/>
        <end position="43"/>
    </location>
</feature>
<dbReference type="Pfam" id="PF03457">
    <property type="entry name" value="HA"/>
    <property type="match status" value="2"/>
</dbReference>
<feature type="compositionally biased region" description="Polar residues" evidence="1">
    <location>
        <begin position="83"/>
        <end position="97"/>
    </location>
</feature>
<dbReference type="PANTHER" id="PTHR33418">
    <property type="entry name" value="HELICASE-ASSOCIATED"/>
    <property type="match status" value="1"/>
</dbReference>
<accession>K0SY62</accession>
<dbReference type="Gene3D" id="6.10.140.530">
    <property type="match status" value="2"/>
</dbReference>
<feature type="compositionally biased region" description="Polar residues" evidence="1">
    <location>
        <begin position="182"/>
        <end position="202"/>
    </location>
</feature>
<dbReference type="Proteomes" id="UP000266841">
    <property type="component" value="Unassembled WGS sequence"/>
</dbReference>
<keyword evidence="4" id="KW-1185">Reference proteome</keyword>
<dbReference type="Gene3D" id="6.10.250.3110">
    <property type="match status" value="1"/>
</dbReference>
<feature type="region of interest" description="Disordered" evidence="1">
    <location>
        <begin position="82"/>
        <end position="211"/>
    </location>
</feature>
<feature type="compositionally biased region" description="Low complexity" evidence="1">
    <location>
        <begin position="150"/>
        <end position="164"/>
    </location>
</feature>
<organism evidence="3 4">
    <name type="scientific">Thalassiosira oceanica</name>
    <name type="common">Marine diatom</name>
    <dbReference type="NCBI Taxonomy" id="159749"/>
    <lineage>
        <taxon>Eukaryota</taxon>
        <taxon>Sar</taxon>
        <taxon>Stramenopiles</taxon>
        <taxon>Ochrophyta</taxon>
        <taxon>Bacillariophyta</taxon>
        <taxon>Coscinodiscophyceae</taxon>
        <taxon>Thalassiosirophycidae</taxon>
        <taxon>Thalassiosirales</taxon>
        <taxon>Thalassiosiraceae</taxon>
        <taxon>Thalassiosira</taxon>
    </lineage>
</organism>
<reference evidence="3 4" key="1">
    <citation type="journal article" date="2012" name="Genome Biol.">
        <title>Genome and low-iron response of an oceanic diatom adapted to chronic iron limitation.</title>
        <authorList>
            <person name="Lommer M."/>
            <person name="Specht M."/>
            <person name="Roy A.S."/>
            <person name="Kraemer L."/>
            <person name="Andreson R."/>
            <person name="Gutowska M.A."/>
            <person name="Wolf J."/>
            <person name="Bergner S.V."/>
            <person name="Schilhabel M.B."/>
            <person name="Klostermeier U.C."/>
            <person name="Beiko R.G."/>
            <person name="Rosenstiel P."/>
            <person name="Hippler M."/>
            <person name="Laroche J."/>
        </authorList>
    </citation>
    <scope>NUCLEOTIDE SEQUENCE [LARGE SCALE GENOMIC DNA]</scope>
    <source>
        <strain evidence="3 4">CCMP1005</strain>
    </source>
</reference>
<dbReference type="EMBL" id="AGNL01009381">
    <property type="protein sequence ID" value="EJK69914.1"/>
    <property type="molecule type" value="Genomic_DNA"/>
</dbReference>
<feature type="compositionally biased region" description="Basic and acidic residues" evidence="1">
    <location>
        <begin position="105"/>
        <end position="116"/>
    </location>
</feature>
<proteinExistence type="predicted"/>
<evidence type="ECO:0000313" key="3">
    <source>
        <dbReference type="EMBL" id="EJK69914.1"/>
    </source>
</evidence>
<sequence>ERLDELSKYQAEHGHCNVPRSQGSLGAWVKNQRSGKEKLPKERKKRLDDLGFEWNPRGTSTTWDERLDELTKYKAENGHCNVHQKSQGSLGEWVNNQRRARKKDKLSTERIQKLEDLGFVWSLQNPQGTPPTNRQVQCKWPAGRNRVKETGSTSSSLDSSLPPKSGERGSGRSLAIGGELASDSTNSSPSTRARGSSNNTSYDIRPQHDLNDKVETLTAELSKARSQLDRLKQQYDGAMSMVETLNAQNASLVEQIAVAKQSLGANAAELKSVSQQLKNAVVQLESLKST</sequence>
<dbReference type="PANTHER" id="PTHR33418:SF1">
    <property type="entry name" value="HELICASE-ASSOCIATED DOMAIN-CONTAINING PROTEIN"/>
    <property type="match status" value="1"/>
</dbReference>
<dbReference type="AlphaFoldDB" id="K0SY62"/>
<feature type="non-terminal residue" evidence="3">
    <location>
        <position position="1"/>
    </location>
</feature>
<feature type="compositionally biased region" description="Basic and acidic residues" evidence="1">
    <location>
        <begin position="1"/>
        <end position="15"/>
    </location>
</feature>
<feature type="region of interest" description="Disordered" evidence="1">
    <location>
        <begin position="1"/>
        <end position="43"/>
    </location>
</feature>
<dbReference type="OrthoDB" id="44064at2759"/>
<protein>
    <recommendedName>
        <fullName evidence="2">Helicase-associated domain-containing protein</fullName>
    </recommendedName>
</protein>
<gene>
    <name evidence="3" type="ORF">THAOC_08787</name>
</gene>
<name>K0SY62_THAOC</name>
<evidence type="ECO:0000256" key="1">
    <source>
        <dbReference type="SAM" id="MobiDB-lite"/>
    </source>
</evidence>
<evidence type="ECO:0000259" key="2">
    <source>
        <dbReference type="Pfam" id="PF03457"/>
    </source>
</evidence>
<dbReference type="InterPro" id="IPR005114">
    <property type="entry name" value="Helicase_assoc"/>
</dbReference>
<feature type="compositionally biased region" description="Polar residues" evidence="1">
    <location>
        <begin position="122"/>
        <end position="136"/>
    </location>
</feature>